<feature type="domain" description="Transglycosylase SLT" evidence="1">
    <location>
        <begin position="1"/>
        <end position="285"/>
    </location>
</feature>
<dbReference type="PANTHER" id="PTHR30163">
    <property type="entry name" value="MEMBRANE-BOUND LYTIC MUREIN TRANSGLYCOSYLASE B"/>
    <property type="match status" value="1"/>
</dbReference>
<dbReference type="SUPFAM" id="SSF53955">
    <property type="entry name" value="Lysozyme-like"/>
    <property type="match status" value="1"/>
</dbReference>
<dbReference type="Proteomes" id="UP001497493">
    <property type="component" value="Chromosome"/>
</dbReference>
<dbReference type="InterPro" id="IPR011757">
    <property type="entry name" value="Lytic_transglycosylase_MltB"/>
</dbReference>
<keyword evidence="3" id="KW-1185">Reference proteome</keyword>
<dbReference type="NCBIfam" id="TIGR02282">
    <property type="entry name" value="MltB"/>
    <property type="match status" value="1"/>
</dbReference>
<dbReference type="Gene3D" id="1.10.530.10">
    <property type="match status" value="1"/>
</dbReference>
<dbReference type="CDD" id="cd13399">
    <property type="entry name" value="Slt35-like"/>
    <property type="match status" value="1"/>
</dbReference>
<dbReference type="EMBL" id="OZ026884">
    <property type="protein sequence ID" value="CAL1240410.1"/>
    <property type="molecule type" value="Genomic_DNA"/>
</dbReference>
<dbReference type="Gene3D" id="1.10.8.350">
    <property type="entry name" value="Bacterial muramidase"/>
    <property type="match status" value="1"/>
</dbReference>
<dbReference type="PANTHER" id="PTHR30163:SF9">
    <property type="entry name" value="MEMBRANE-BOUND LYTIC MUREIN TRANSGLYCOSYLASE B"/>
    <property type="match status" value="1"/>
</dbReference>
<dbReference type="InterPro" id="IPR023346">
    <property type="entry name" value="Lysozyme-like_dom_sf"/>
</dbReference>
<proteinExistence type="predicted"/>
<gene>
    <name evidence="2" type="primary">mltB</name>
    <name evidence="2" type="ORF">MECH1_V1_1634</name>
</gene>
<dbReference type="Pfam" id="PF13406">
    <property type="entry name" value="SLT_2"/>
    <property type="match status" value="1"/>
</dbReference>
<dbReference type="InterPro" id="IPR043426">
    <property type="entry name" value="MltB-like"/>
</dbReference>
<evidence type="ECO:0000313" key="2">
    <source>
        <dbReference type="EMBL" id="CAL1240410.1"/>
    </source>
</evidence>
<sequence>MARRHGYSREYLYDLFSQVRRKQWTLDYLSRDSGRRGPPRPGSWSRYRAKFLTEKHIAAGASFWNRHAEALERASRHYGVDPEYILGILGVETFYGNNLGNHRVIDALTTLAFDYPRRSAYFTQELENYLVMTQREGIDPTEPLGSYAGAMGLGQFMPSSFLRFAVDFDGDGRRDLWDATDAIGSIANYFASHGWRPGEPVAAPAIVTRAAARGLETGLDARYPLAVLADYGIRPVLDHPAESVRLLRLSTDAGDEYWVGYDNFYVITRYNHSVHYAMAVHQLAEAVRQRYQELASARL</sequence>
<reference evidence="2 3" key="1">
    <citation type="submission" date="2024-04" db="EMBL/GenBank/DDBJ databases">
        <authorList>
            <person name="Cremers G."/>
        </authorList>
    </citation>
    <scope>NUCLEOTIDE SEQUENCE [LARGE SCALE GENOMIC DNA]</scope>
    <source>
        <strain evidence="2">MeCH1-AG</strain>
    </source>
</reference>
<dbReference type="RefSeq" id="WP_431604080.1">
    <property type="nucleotide sequence ID" value="NZ_OZ026884.1"/>
</dbReference>
<accession>A0ABM9NII1</accession>
<organism evidence="2 3">
    <name type="scientific">Candidatus Methylocalor cossyra</name>
    <dbReference type="NCBI Taxonomy" id="3108543"/>
    <lineage>
        <taxon>Bacteria</taxon>
        <taxon>Pseudomonadati</taxon>
        <taxon>Pseudomonadota</taxon>
        <taxon>Gammaproteobacteria</taxon>
        <taxon>Methylococcales</taxon>
        <taxon>Methylococcaceae</taxon>
        <taxon>Candidatus Methylocalor</taxon>
    </lineage>
</organism>
<name>A0ABM9NII1_9GAMM</name>
<dbReference type="InterPro" id="IPR031304">
    <property type="entry name" value="SLT_2"/>
</dbReference>
<evidence type="ECO:0000313" key="3">
    <source>
        <dbReference type="Proteomes" id="UP001497493"/>
    </source>
</evidence>
<evidence type="ECO:0000259" key="1">
    <source>
        <dbReference type="Pfam" id="PF13406"/>
    </source>
</evidence>
<protein>
    <submittedName>
        <fullName evidence="2">Membrane-bound lytic murein transglycosylase B</fullName>
    </submittedName>
</protein>